<evidence type="ECO:0000313" key="3">
    <source>
        <dbReference type="Proteomes" id="UP000568106"/>
    </source>
</evidence>
<keyword evidence="3" id="KW-1185">Reference proteome</keyword>
<protein>
    <submittedName>
        <fullName evidence="2">Ribosomal protein S20</fullName>
    </submittedName>
</protein>
<dbReference type="EMBL" id="JACHDY010000001">
    <property type="protein sequence ID" value="MBB5316323.1"/>
    <property type="molecule type" value="Genomic_DNA"/>
</dbReference>
<proteinExistence type="predicted"/>
<sequence>MKGTGNITQKIAWTTLWFGLAMGMAGCRHKPQLAPLPPVMAPVALEDIPEPDDLPMVEEPPVKLPVVPVSTEAGKPKKRKKTPKVVAPVEPPPAETQVASAAAAPSPDAAVGALTAGGETNPQTKQEAEDLIASIDKRLNALPAQKVEEQKAQVSKVRNFWKDAQDALKSGDAEGAKTLATKAKLLLDDLEK</sequence>
<feature type="region of interest" description="Disordered" evidence="1">
    <location>
        <begin position="67"/>
        <end position="126"/>
    </location>
</feature>
<dbReference type="AlphaFoldDB" id="A0A7W8IFN8"/>
<dbReference type="GO" id="GO:0005840">
    <property type="term" value="C:ribosome"/>
    <property type="evidence" value="ECO:0007669"/>
    <property type="project" value="UniProtKB-KW"/>
</dbReference>
<organism evidence="2 3">
    <name type="scientific">Tunturiibacter empetritectus</name>
    <dbReference type="NCBI Taxonomy" id="3069691"/>
    <lineage>
        <taxon>Bacteria</taxon>
        <taxon>Pseudomonadati</taxon>
        <taxon>Acidobacteriota</taxon>
        <taxon>Terriglobia</taxon>
        <taxon>Terriglobales</taxon>
        <taxon>Acidobacteriaceae</taxon>
        <taxon>Tunturiibacter</taxon>
    </lineage>
</organism>
<comment type="caution">
    <text evidence="2">The sequence shown here is derived from an EMBL/GenBank/DDBJ whole genome shotgun (WGS) entry which is preliminary data.</text>
</comment>
<dbReference type="PROSITE" id="PS51257">
    <property type="entry name" value="PROKAR_LIPOPROTEIN"/>
    <property type="match status" value="1"/>
</dbReference>
<feature type="compositionally biased region" description="Low complexity" evidence="1">
    <location>
        <begin position="95"/>
        <end position="113"/>
    </location>
</feature>
<dbReference type="Proteomes" id="UP000568106">
    <property type="component" value="Unassembled WGS sequence"/>
</dbReference>
<keyword evidence="2" id="KW-0687">Ribonucleoprotein</keyword>
<name>A0A7W8IFN8_9BACT</name>
<evidence type="ECO:0000256" key="1">
    <source>
        <dbReference type="SAM" id="MobiDB-lite"/>
    </source>
</evidence>
<evidence type="ECO:0000313" key="2">
    <source>
        <dbReference type="EMBL" id="MBB5316323.1"/>
    </source>
</evidence>
<accession>A0A7W8IFN8</accession>
<gene>
    <name evidence="2" type="ORF">HDF09_000973</name>
</gene>
<reference evidence="2" key="1">
    <citation type="submission" date="2020-08" db="EMBL/GenBank/DDBJ databases">
        <title>Genomic Encyclopedia of Type Strains, Phase IV (KMG-V): Genome sequencing to study the core and pangenomes of soil and plant-associated prokaryotes.</title>
        <authorList>
            <person name="Whitman W."/>
        </authorList>
    </citation>
    <scope>NUCLEOTIDE SEQUENCE [LARGE SCALE GENOMIC DNA]</scope>
    <source>
        <strain evidence="2">M8UP27</strain>
    </source>
</reference>
<keyword evidence="2" id="KW-0689">Ribosomal protein</keyword>